<evidence type="ECO:0000313" key="5">
    <source>
        <dbReference type="Proteomes" id="UP001642540"/>
    </source>
</evidence>
<dbReference type="InterPro" id="IPR036322">
    <property type="entry name" value="WD40_repeat_dom_sf"/>
</dbReference>
<proteinExistence type="predicted"/>
<dbReference type="PANTHER" id="PTHR10971">
    <property type="entry name" value="MRNA EXPORT FACTOR AND BUB3"/>
    <property type="match status" value="1"/>
</dbReference>
<evidence type="ECO:0000313" key="4">
    <source>
        <dbReference type="EMBL" id="CAL8135541.1"/>
    </source>
</evidence>
<gene>
    <name evidence="4" type="ORF">ODALV1_LOCUS26029</name>
</gene>
<protein>
    <recommendedName>
        <fullName evidence="6">WD repeat-containing protein 92</fullName>
    </recommendedName>
</protein>
<evidence type="ECO:0008006" key="6">
    <source>
        <dbReference type="Google" id="ProtNLM"/>
    </source>
</evidence>
<dbReference type="Proteomes" id="UP001642540">
    <property type="component" value="Unassembled WGS sequence"/>
</dbReference>
<accession>A0ABP1RTY7</accession>
<dbReference type="Pfam" id="PF00400">
    <property type="entry name" value="WD40"/>
    <property type="match status" value="1"/>
</dbReference>
<dbReference type="PROSITE" id="PS50082">
    <property type="entry name" value="WD_REPEATS_2"/>
    <property type="match status" value="1"/>
</dbReference>
<dbReference type="Gene3D" id="2.130.10.10">
    <property type="entry name" value="YVTN repeat-like/Quinoprotein amine dehydrogenase"/>
    <property type="match status" value="1"/>
</dbReference>
<feature type="repeat" description="WD" evidence="3">
    <location>
        <begin position="128"/>
        <end position="150"/>
    </location>
</feature>
<dbReference type="EMBL" id="CAXLJM020000108">
    <property type="protein sequence ID" value="CAL8135541.1"/>
    <property type="molecule type" value="Genomic_DNA"/>
</dbReference>
<keyword evidence="1 3" id="KW-0853">WD repeat</keyword>
<dbReference type="InterPro" id="IPR001680">
    <property type="entry name" value="WD40_rpt"/>
</dbReference>
<evidence type="ECO:0000256" key="1">
    <source>
        <dbReference type="ARBA" id="ARBA00022574"/>
    </source>
</evidence>
<reference evidence="4 5" key="1">
    <citation type="submission" date="2024-08" db="EMBL/GenBank/DDBJ databases">
        <authorList>
            <person name="Cucini C."/>
            <person name="Frati F."/>
        </authorList>
    </citation>
    <scope>NUCLEOTIDE SEQUENCE [LARGE SCALE GENOMIC DNA]</scope>
</reference>
<evidence type="ECO:0000256" key="2">
    <source>
        <dbReference type="ARBA" id="ARBA00022737"/>
    </source>
</evidence>
<evidence type="ECO:0000256" key="3">
    <source>
        <dbReference type="PROSITE-ProRule" id="PRU00221"/>
    </source>
</evidence>
<dbReference type="SUPFAM" id="SSF50978">
    <property type="entry name" value="WD40 repeat-like"/>
    <property type="match status" value="1"/>
</dbReference>
<dbReference type="InterPro" id="IPR015943">
    <property type="entry name" value="WD40/YVTN_repeat-like_dom_sf"/>
</dbReference>
<dbReference type="InterPro" id="IPR019775">
    <property type="entry name" value="WD40_repeat_CS"/>
</dbReference>
<keyword evidence="2" id="KW-0677">Repeat</keyword>
<dbReference type="SMART" id="SM00320">
    <property type="entry name" value="WD40"/>
    <property type="match status" value="6"/>
</dbReference>
<organism evidence="4 5">
    <name type="scientific">Orchesella dallaii</name>
    <dbReference type="NCBI Taxonomy" id="48710"/>
    <lineage>
        <taxon>Eukaryota</taxon>
        <taxon>Metazoa</taxon>
        <taxon>Ecdysozoa</taxon>
        <taxon>Arthropoda</taxon>
        <taxon>Hexapoda</taxon>
        <taxon>Collembola</taxon>
        <taxon>Entomobryomorpha</taxon>
        <taxon>Entomobryoidea</taxon>
        <taxon>Orchesellidae</taxon>
        <taxon>Orchesellinae</taxon>
        <taxon>Orchesella</taxon>
    </lineage>
</organism>
<comment type="caution">
    <text evidence="4">The sequence shown here is derived from an EMBL/GenBank/DDBJ whole genome shotgun (WGS) entry which is preliminary data.</text>
</comment>
<keyword evidence="5" id="KW-1185">Reference proteome</keyword>
<dbReference type="PROSITE" id="PS00678">
    <property type="entry name" value="WD_REPEATS_1"/>
    <property type="match status" value="1"/>
</dbReference>
<name>A0ABP1RTY7_9HEXA</name>
<sequence length="354" mass="39686">MDKPQIICHVEKSLNYTLFDCKWIPKTAKFIVVGSQPRGTGTIELFEICSTDVRSICKIETGASIKCATFGVSPVGRKLLACGDFNGNLELWDLDTSKKTYEVKAHDEIINCVDALGGTSTKIGPPEVVTGSRDGTVKVWDVRQKEKPVVIIKPEDGEQKRDCWSVAFGNSYDNYERVVCCGYDNGDIRLFDLRQSCVRWSKNLKNGICSIEFDRKDIPMNKLLATTLESKFHVYDCRTLHPTQGFADLTEKAHKSTIWMGRHLPQNRDIFMTTGGNGAVCLWKYNYPECRVKKELDSGLDVGVIGNVDLLQNMTLASQPLSSFDWCPDKLGLAICTGFDQCLRLVIVTKLNQF</sequence>